<dbReference type="Pfam" id="PF00501">
    <property type="entry name" value="AMP-binding"/>
    <property type="match status" value="1"/>
</dbReference>
<dbReference type="SUPFAM" id="SSF56801">
    <property type="entry name" value="Acetyl-CoA synthetase-like"/>
    <property type="match status" value="1"/>
</dbReference>
<dbReference type="Pfam" id="PF13193">
    <property type="entry name" value="AMP-binding_C"/>
    <property type="match status" value="1"/>
</dbReference>
<dbReference type="InterPro" id="IPR045851">
    <property type="entry name" value="AMP-bd_C_sf"/>
</dbReference>
<dbReference type="InterPro" id="IPR025110">
    <property type="entry name" value="AMP-bd_C"/>
</dbReference>
<reference evidence="3 4" key="1">
    <citation type="submission" date="2021-06" db="EMBL/GenBank/DDBJ databases">
        <title>Complete genome of Haloferula helveola possessing various polysaccharide degrading enzymes.</title>
        <authorList>
            <person name="Takami H."/>
            <person name="Huang C."/>
            <person name="Hamasaki K."/>
        </authorList>
    </citation>
    <scope>NUCLEOTIDE SEQUENCE [LARGE SCALE GENOMIC DNA]</scope>
    <source>
        <strain evidence="3 4">CN-1</strain>
    </source>
</reference>
<dbReference type="GO" id="GO:0016874">
    <property type="term" value="F:ligase activity"/>
    <property type="evidence" value="ECO:0007669"/>
    <property type="project" value="UniProtKB-KW"/>
</dbReference>
<name>A0ABN6H7L2_9BACT</name>
<dbReference type="InterPro" id="IPR042099">
    <property type="entry name" value="ANL_N_sf"/>
</dbReference>
<dbReference type="InterPro" id="IPR050237">
    <property type="entry name" value="ATP-dep_AMP-bd_enzyme"/>
</dbReference>
<dbReference type="PANTHER" id="PTHR43767">
    <property type="entry name" value="LONG-CHAIN-FATTY-ACID--COA LIGASE"/>
    <property type="match status" value="1"/>
</dbReference>
<dbReference type="EMBL" id="AP024702">
    <property type="protein sequence ID" value="BCX49662.1"/>
    <property type="molecule type" value="Genomic_DNA"/>
</dbReference>
<gene>
    <name evidence="3" type="ORF">HAHE_35700</name>
</gene>
<evidence type="ECO:0000313" key="4">
    <source>
        <dbReference type="Proteomes" id="UP001374893"/>
    </source>
</evidence>
<dbReference type="InterPro" id="IPR000873">
    <property type="entry name" value="AMP-dep_synth/lig_dom"/>
</dbReference>
<feature type="domain" description="AMP-dependent synthetase/ligase" evidence="1">
    <location>
        <begin position="46"/>
        <end position="405"/>
    </location>
</feature>
<dbReference type="PANTHER" id="PTHR43767:SF1">
    <property type="entry name" value="NONRIBOSOMAL PEPTIDE SYNTHASE PES1 (EUROFUNG)-RELATED"/>
    <property type="match status" value="1"/>
</dbReference>
<evidence type="ECO:0000259" key="2">
    <source>
        <dbReference type="Pfam" id="PF13193"/>
    </source>
</evidence>
<evidence type="ECO:0000313" key="3">
    <source>
        <dbReference type="EMBL" id="BCX49662.1"/>
    </source>
</evidence>
<dbReference type="Proteomes" id="UP001374893">
    <property type="component" value="Chromosome"/>
</dbReference>
<keyword evidence="4" id="KW-1185">Reference proteome</keyword>
<dbReference type="InterPro" id="IPR020845">
    <property type="entry name" value="AMP-binding_CS"/>
</dbReference>
<dbReference type="Gene3D" id="3.30.300.30">
    <property type="match status" value="1"/>
</dbReference>
<sequence>MAPAVDEDALEREHIAGNWLMSGNESPSSKLDMFRGMDIAWLGGQWVDREPEKTFLIWAPFEGEERRWSYAEFASDANRFAAGLHDRGIGAGDFVLVHLENCPELLIAWFGCAILGAVPVTTNSRAVPADVRYFAEVMRPVAAVTQPSFAAMVREACGDATCMIMTESQPPTDGPTQGPEEFGAEPFSQFCSDSPLPDLPRDPARDFSVQFTSGTTSRPRPTVWTHANALWCGRSMAMSMRLRREDATLVYMPLFHANAQVALLTTLWSGGTVVLQPKFSASRFWDTCARYGVTWASMIPFAFKALQGRPVPEHRVRVLMSLARLPDPEREFGVETIGYWGMTETVASAIIADADHVGPPGTMGRPSPFYGIEVRKEDGSPAGPGEQGLLFIHGERGVSLFKQYYHNPEATEDAFDANGALDTGDMVRIDEDGWFFFVGRDKDMLRVGGENVAASEIERVITESGLVEECAVVAQKHHMLGDVPAAFVILNDAGKALPEADLIEKITAYCRENLADFKVTRSVQVVDELPRTTLDKVAKNQLRDRLPPIDAD</sequence>
<accession>A0ABN6H7L2</accession>
<evidence type="ECO:0000259" key="1">
    <source>
        <dbReference type="Pfam" id="PF00501"/>
    </source>
</evidence>
<feature type="domain" description="AMP-binding enzyme C-terminal" evidence="2">
    <location>
        <begin position="456"/>
        <end position="535"/>
    </location>
</feature>
<keyword evidence="3" id="KW-0436">Ligase</keyword>
<organism evidence="3 4">
    <name type="scientific">Haloferula helveola</name>
    <dbReference type="NCBI Taxonomy" id="490095"/>
    <lineage>
        <taxon>Bacteria</taxon>
        <taxon>Pseudomonadati</taxon>
        <taxon>Verrucomicrobiota</taxon>
        <taxon>Verrucomicrobiia</taxon>
        <taxon>Verrucomicrobiales</taxon>
        <taxon>Verrucomicrobiaceae</taxon>
        <taxon>Haloferula</taxon>
    </lineage>
</organism>
<protein>
    <submittedName>
        <fullName evidence="3">ATP-dependent acyl-CoA ligase</fullName>
    </submittedName>
</protein>
<dbReference type="Gene3D" id="3.40.50.12780">
    <property type="entry name" value="N-terminal domain of ligase-like"/>
    <property type="match status" value="1"/>
</dbReference>
<proteinExistence type="predicted"/>
<dbReference type="PROSITE" id="PS00455">
    <property type="entry name" value="AMP_BINDING"/>
    <property type="match status" value="1"/>
</dbReference>